<dbReference type="GO" id="GO:0009030">
    <property type="term" value="F:thiamine-phosphate kinase activity"/>
    <property type="evidence" value="ECO:0007669"/>
    <property type="project" value="UniProtKB-UniRule"/>
</dbReference>
<feature type="binding site" evidence="2">
    <location>
        <position position="53"/>
    </location>
    <ligand>
        <name>substrate</name>
    </ligand>
</feature>
<name>A0A368LLT7_9VIBR</name>
<dbReference type="GO" id="GO:0009229">
    <property type="term" value="P:thiamine diphosphate biosynthetic process"/>
    <property type="evidence" value="ECO:0007669"/>
    <property type="project" value="UniProtKB-UniRule"/>
</dbReference>
<evidence type="ECO:0000256" key="2">
    <source>
        <dbReference type="HAMAP-Rule" id="MF_02128"/>
    </source>
</evidence>
<dbReference type="InterPro" id="IPR036676">
    <property type="entry name" value="PurM-like_C_sf"/>
</dbReference>
<feature type="binding site" evidence="2">
    <location>
        <position position="45"/>
    </location>
    <ligand>
        <name>Mg(2+)</name>
        <dbReference type="ChEBI" id="CHEBI:18420"/>
        <label>1</label>
    </ligand>
</feature>
<feature type="domain" description="PurM-like N-terminal" evidence="3">
    <location>
        <begin position="27"/>
        <end position="137"/>
    </location>
</feature>
<keyword evidence="6" id="KW-1185">Reference proteome</keyword>
<feature type="binding site" evidence="2">
    <location>
        <position position="263"/>
    </location>
    <ligand>
        <name>substrate</name>
    </ligand>
</feature>
<dbReference type="SUPFAM" id="SSF55326">
    <property type="entry name" value="PurM N-terminal domain-like"/>
    <property type="match status" value="1"/>
</dbReference>
<dbReference type="Pfam" id="PF02769">
    <property type="entry name" value="AIRS_C"/>
    <property type="match status" value="1"/>
</dbReference>
<feature type="binding site" evidence="2">
    <location>
        <position position="46"/>
    </location>
    <ligand>
        <name>Mg(2+)</name>
        <dbReference type="ChEBI" id="CHEBI:18420"/>
        <label>1</label>
    </ligand>
</feature>
<dbReference type="GO" id="GO:0009228">
    <property type="term" value="P:thiamine biosynthetic process"/>
    <property type="evidence" value="ECO:0007669"/>
    <property type="project" value="UniProtKB-KW"/>
</dbReference>
<dbReference type="Gene3D" id="3.30.1330.10">
    <property type="entry name" value="PurM-like, N-terminal domain"/>
    <property type="match status" value="1"/>
</dbReference>
<evidence type="ECO:0000313" key="6">
    <source>
        <dbReference type="Proteomes" id="UP000252479"/>
    </source>
</evidence>
<dbReference type="GO" id="GO:0005524">
    <property type="term" value="F:ATP binding"/>
    <property type="evidence" value="ECO:0007669"/>
    <property type="project" value="UniProtKB-UniRule"/>
</dbReference>
<dbReference type="Proteomes" id="UP000252479">
    <property type="component" value="Unassembled WGS sequence"/>
</dbReference>
<comment type="catalytic activity">
    <reaction evidence="2">
        <text>thiamine phosphate + ATP = thiamine diphosphate + ADP</text>
        <dbReference type="Rhea" id="RHEA:15913"/>
        <dbReference type="ChEBI" id="CHEBI:30616"/>
        <dbReference type="ChEBI" id="CHEBI:37575"/>
        <dbReference type="ChEBI" id="CHEBI:58937"/>
        <dbReference type="ChEBI" id="CHEBI:456216"/>
        <dbReference type="EC" id="2.7.4.16"/>
    </reaction>
</comment>
<comment type="pathway">
    <text evidence="2">Cofactor biosynthesis; thiamine diphosphate biosynthesis; thiamine diphosphate from thiamine phosphate: step 1/1.</text>
</comment>
<dbReference type="AlphaFoldDB" id="A0A368LLT7"/>
<reference evidence="5 6" key="1">
    <citation type="journal article" date="2017" name="Elife">
        <title>Extensive horizontal gene transfer in cheese-associated bacteria.</title>
        <authorList>
            <person name="Bonham K.S."/>
            <person name="Wolfe B.E."/>
            <person name="Dutton R.J."/>
        </authorList>
    </citation>
    <scope>NUCLEOTIDE SEQUENCE [LARGE SCALE GENOMIC DNA]</scope>
    <source>
        <strain evidence="5 6">JB196</strain>
    </source>
</reference>
<sequence>MSGEFNLIDKYFAARQPNRSDVQIALGDDCALLTVPQGYQLAVSTDTVVLGTHFLHDADPSDVAYKALMSNISDLAAMGATPAWLSMAISMPELDEAWLESFCDSMFALADAHHLQLIGGDTTKGPLTITFTIQGFVPYGQALTRSGAKVGDWIYVSGTLGDSHAGLDAILDEHNLIKPFAQTLINRHFRAESRVDFAQSLLGVASSCIDISDGLISDIKHILKASCVNAKVHLDKLPISSELIAFYDGIETRAHHVALCSGEEYELCFTVPQKNKAIFEALQTRSNTQAHCIGQIIARDEANESSTHLIKFLRNDAIISNEEEASIQQGFDHFN</sequence>
<comment type="miscellaneous">
    <text evidence="2">Reaction mechanism of ThiL seems to utilize a direct, inline transfer of the gamma-phosphate of ATP to TMP rather than a phosphorylated enzyme intermediate.</text>
</comment>
<feature type="binding site" evidence="2">
    <location>
        <position position="29"/>
    </location>
    <ligand>
        <name>Mg(2+)</name>
        <dbReference type="ChEBI" id="CHEBI:18420"/>
        <label>4</label>
    </ligand>
</feature>
<dbReference type="EC" id="2.7.4.16" evidence="2"/>
<keyword evidence="2" id="KW-0460">Magnesium</keyword>
<comment type="function">
    <text evidence="2">Catalyzes the ATP-dependent phosphorylation of thiamine-monophosphate (TMP) to form thiamine-pyrophosphate (TPP), the active form of vitamin B1.</text>
</comment>
<evidence type="ECO:0000259" key="3">
    <source>
        <dbReference type="Pfam" id="PF00586"/>
    </source>
</evidence>
<dbReference type="GeneID" id="303187978"/>
<feature type="binding site" evidence="2">
    <location>
        <position position="213"/>
    </location>
    <ligand>
        <name>Mg(2+)</name>
        <dbReference type="ChEBI" id="CHEBI:18420"/>
        <label>5</label>
    </ligand>
</feature>
<keyword evidence="2" id="KW-0479">Metal-binding</keyword>
<dbReference type="EMBL" id="QPGL01000001">
    <property type="protein sequence ID" value="RCS72755.1"/>
    <property type="molecule type" value="Genomic_DNA"/>
</dbReference>
<keyword evidence="2 5" id="KW-0418">Kinase</keyword>
<dbReference type="HAMAP" id="MF_02128">
    <property type="entry name" value="TMP_kinase"/>
    <property type="match status" value="1"/>
</dbReference>
<dbReference type="PANTHER" id="PTHR30270">
    <property type="entry name" value="THIAMINE-MONOPHOSPHATE KINASE"/>
    <property type="match status" value="1"/>
</dbReference>
<proteinExistence type="inferred from homology"/>
<dbReference type="Pfam" id="PF00586">
    <property type="entry name" value="AIRS"/>
    <property type="match status" value="1"/>
</dbReference>
<accession>A0A368LLT7</accession>
<feature type="binding site" evidence="2">
    <location>
        <position position="74"/>
    </location>
    <ligand>
        <name>Mg(2+)</name>
        <dbReference type="ChEBI" id="CHEBI:18420"/>
        <label>2</label>
    </ligand>
</feature>
<feature type="binding site" evidence="2">
    <location>
        <position position="44"/>
    </location>
    <ligand>
        <name>Mg(2+)</name>
        <dbReference type="ChEBI" id="CHEBI:18420"/>
        <label>4</label>
    </ligand>
</feature>
<evidence type="ECO:0000256" key="1">
    <source>
        <dbReference type="ARBA" id="ARBA00022977"/>
    </source>
</evidence>
<feature type="binding site" evidence="2">
    <location>
        <position position="29"/>
    </location>
    <ligand>
        <name>Mg(2+)</name>
        <dbReference type="ChEBI" id="CHEBI:18420"/>
        <label>3</label>
    </ligand>
</feature>
<feature type="binding site" evidence="2">
    <location>
        <begin position="120"/>
        <end position="121"/>
    </location>
    <ligand>
        <name>ATP</name>
        <dbReference type="ChEBI" id="CHEBI:30616"/>
    </ligand>
</feature>
<feature type="binding site" evidence="2">
    <location>
        <position position="74"/>
    </location>
    <ligand>
        <name>Mg(2+)</name>
        <dbReference type="ChEBI" id="CHEBI:18420"/>
        <label>3</label>
    </ligand>
</feature>
<dbReference type="GO" id="GO:0000287">
    <property type="term" value="F:magnesium ion binding"/>
    <property type="evidence" value="ECO:0007669"/>
    <property type="project" value="UniProtKB-UniRule"/>
</dbReference>
<protein>
    <recommendedName>
        <fullName evidence="2">Thiamine-monophosphate kinase</fullName>
        <shortName evidence="2">TMP kinase</shortName>
        <shortName evidence="2">Thiamine-phosphate kinase</shortName>
        <ecNumber evidence="2">2.7.4.16</ecNumber>
    </recommendedName>
</protein>
<keyword evidence="2" id="KW-0067">ATP-binding</keyword>
<dbReference type="UniPathway" id="UPA00060">
    <property type="reaction ID" value="UER00142"/>
</dbReference>
<dbReference type="InterPro" id="IPR010918">
    <property type="entry name" value="PurM-like_C_dom"/>
</dbReference>
<keyword evidence="2" id="KW-0547">Nucleotide-binding</keyword>
<keyword evidence="2 5" id="KW-0808">Transferase</keyword>
<dbReference type="OrthoDB" id="9802811at2"/>
<dbReference type="PANTHER" id="PTHR30270:SF0">
    <property type="entry name" value="THIAMINE-MONOPHOSPHATE KINASE"/>
    <property type="match status" value="1"/>
</dbReference>
<dbReference type="PIRSF" id="PIRSF005303">
    <property type="entry name" value="Thiam_monoph_kin"/>
    <property type="match status" value="1"/>
</dbReference>
<evidence type="ECO:0000313" key="5">
    <source>
        <dbReference type="EMBL" id="RCS72755.1"/>
    </source>
</evidence>
<dbReference type="RefSeq" id="WP_086962756.1">
    <property type="nucleotide sequence ID" value="NZ_AP018680.1"/>
</dbReference>
<feature type="binding site" evidence="2">
    <location>
        <position position="46"/>
    </location>
    <ligand>
        <name>Mg(2+)</name>
        <dbReference type="ChEBI" id="CHEBI:18420"/>
        <label>2</label>
    </ligand>
</feature>
<dbReference type="CDD" id="cd02194">
    <property type="entry name" value="ThiL"/>
    <property type="match status" value="1"/>
</dbReference>
<dbReference type="Gene3D" id="3.90.650.10">
    <property type="entry name" value="PurM-like C-terminal domain"/>
    <property type="match status" value="1"/>
</dbReference>
<comment type="similarity">
    <text evidence="2">Belongs to the thiamine-monophosphate kinase family.</text>
</comment>
<keyword evidence="1 2" id="KW-0784">Thiamine biosynthesis</keyword>
<dbReference type="NCBIfam" id="TIGR01379">
    <property type="entry name" value="thiL"/>
    <property type="match status" value="1"/>
</dbReference>
<comment type="caution">
    <text evidence="2">Lacks conserved residue(s) required for the propagation of feature annotation.</text>
</comment>
<dbReference type="InterPro" id="IPR036921">
    <property type="entry name" value="PurM-like_N_sf"/>
</dbReference>
<dbReference type="InterPro" id="IPR016188">
    <property type="entry name" value="PurM-like_N"/>
</dbReference>
<feature type="domain" description="PurM-like C-terminal" evidence="4">
    <location>
        <begin position="149"/>
        <end position="301"/>
    </location>
</feature>
<feature type="binding site" evidence="2">
    <location>
        <position position="145"/>
    </location>
    <ligand>
        <name>ATP</name>
        <dbReference type="ChEBI" id="CHEBI:30616"/>
    </ligand>
</feature>
<feature type="binding site" evidence="2">
    <location>
        <position position="210"/>
    </location>
    <ligand>
        <name>Mg(2+)</name>
        <dbReference type="ChEBI" id="CHEBI:18420"/>
        <label>3</label>
    </ligand>
</feature>
<organism evidence="5 6">
    <name type="scientific">Vibrio casei</name>
    <dbReference type="NCBI Taxonomy" id="673372"/>
    <lineage>
        <taxon>Bacteria</taxon>
        <taxon>Pseudomonadati</taxon>
        <taxon>Pseudomonadota</taxon>
        <taxon>Gammaproteobacteria</taxon>
        <taxon>Vibrionales</taxon>
        <taxon>Vibrionaceae</taxon>
        <taxon>Vibrio</taxon>
    </lineage>
</organism>
<feature type="binding site" evidence="2">
    <location>
        <position position="212"/>
    </location>
    <ligand>
        <name>ATP</name>
        <dbReference type="ChEBI" id="CHEBI:30616"/>
    </ligand>
</feature>
<dbReference type="InterPro" id="IPR006283">
    <property type="entry name" value="ThiL-like"/>
</dbReference>
<feature type="binding site" evidence="2">
    <location>
        <position position="331"/>
    </location>
    <ligand>
        <name>substrate</name>
    </ligand>
</feature>
<gene>
    <name evidence="2 5" type="primary">thiL</name>
    <name evidence="5" type="ORF">CIK83_03560</name>
</gene>
<feature type="binding site" evidence="2">
    <location>
        <position position="121"/>
    </location>
    <ligand>
        <name>Mg(2+)</name>
        <dbReference type="ChEBI" id="CHEBI:18420"/>
        <label>1</label>
    </ligand>
</feature>
<evidence type="ECO:0000259" key="4">
    <source>
        <dbReference type="Pfam" id="PF02769"/>
    </source>
</evidence>
<feature type="binding site" evidence="2">
    <location>
        <position position="74"/>
    </location>
    <ligand>
        <name>Mg(2+)</name>
        <dbReference type="ChEBI" id="CHEBI:18420"/>
        <label>4</label>
    </ligand>
</feature>
<dbReference type="SUPFAM" id="SSF56042">
    <property type="entry name" value="PurM C-terminal domain-like"/>
    <property type="match status" value="1"/>
</dbReference>
<comment type="caution">
    <text evidence="5">The sequence shown here is derived from an EMBL/GenBank/DDBJ whole genome shotgun (WGS) entry which is preliminary data.</text>
</comment>